<dbReference type="GO" id="GO:0005975">
    <property type="term" value="P:carbohydrate metabolic process"/>
    <property type="evidence" value="ECO:0007669"/>
    <property type="project" value="InterPro"/>
</dbReference>
<name>A0A1S2VNP6_9BACT</name>
<proteinExistence type="predicted"/>
<dbReference type="InterPro" id="IPR005194">
    <property type="entry name" value="Glyco_hydro_65_C"/>
</dbReference>
<dbReference type="Pfam" id="PF22422">
    <property type="entry name" value="MGH1-like_GH"/>
    <property type="match status" value="1"/>
</dbReference>
<dbReference type="Proteomes" id="UP000181790">
    <property type="component" value="Unassembled WGS sequence"/>
</dbReference>
<dbReference type="InterPro" id="IPR054491">
    <property type="entry name" value="MGH1-like_GH"/>
</dbReference>
<reference evidence="3 4" key="1">
    <citation type="submission" date="2016-10" db="EMBL/GenBank/DDBJ databases">
        <title>Arsenicibacter rosenii gen. nov., sp. nov., an efficient arsenic-methylating bacterium isolated from an arsenic-contaminated paddy soil.</title>
        <authorList>
            <person name="Huang K."/>
        </authorList>
    </citation>
    <scope>NUCLEOTIDE SEQUENCE [LARGE SCALE GENOMIC DNA]</scope>
    <source>
        <strain evidence="3 4">SM-1</strain>
    </source>
</reference>
<dbReference type="Pfam" id="PF03633">
    <property type="entry name" value="Glyco_hydro_65C"/>
    <property type="match status" value="1"/>
</dbReference>
<feature type="domain" description="Glycoside hydrolase family 65 C-terminal" evidence="1">
    <location>
        <begin position="431"/>
        <end position="478"/>
    </location>
</feature>
<dbReference type="EMBL" id="MORL01000003">
    <property type="protein sequence ID" value="OIN60020.1"/>
    <property type="molecule type" value="Genomic_DNA"/>
</dbReference>
<dbReference type="InterPro" id="IPR008928">
    <property type="entry name" value="6-hairpin_glycosidase_sf"/>
</dbReference>
<accession>A0A1S2VNP6</accession>
<comment type="caution">
    <text evidence="3">The sequence shown here is derived from an EMBL/GenBank/DDBJ whole genome shotgun (WGS) entry which is preliminary data.</text>
</comment>
<dbReference type="InterPro" id="IPR012341">
    <property type="entry name" value="6hp_glycosidase-like_sf"/>
</dbReference>
<gene>
    <name evidence="3" type="ORF">BLX24_08905</name>
</gene>
<dbReference type="OrthoDB" id="231241at2"/>
<evidence type="ECO:0000259" key="2">
    <source>
        <dbReference type="Pfam" id="PF22422"/>
    </source>
</evidence>
<dbReference type="AlphaFoldDB" id="A0A1S2VNP6"/>
<dbReference type="GO" id="GO:0016787">
    <property type="term" value="F:hydrolase activity"/>
    <property type="evidence" value="ECO:0007669"/>
    <property type="project" value="UniProtKB-KW"/>
</dbReference>
<organism evidence="3 4">
    <name type="scientific">Arsenicibacter rosenii</name>
    <dbReference type="NCBI Taxonomy" id="1750698"/>
    <lineage>
        <taxon>Bacteria</taxon>
        <taxon>Pseudomonadati</taxon>
        <taxon>Bacteroidota</taxon>
        <taxon>Cytophagia</taxon>
        <taxon>Cytophagales</taxon>
        <taxon>Spirosomataceae</taxon>
        <taxon>Arsenicibacter</taxon>
    </lineage>
</organism>
<keyword evidence="4" id="KW-1185">Reference proteome</keyword>
<dbReference type="Gene3D" id="1.50.10.10">
    <property type="match status" value="1"/>
</dbReference>
<keyword evidence="3" id="KW-0378">Hydrolase</keyword>
<evidence type="ECO:0000313" key="3">
    <source>
        <dbReference type="EMBL" id="OIN60020.1"/>
    </source>
</evidence>
<dbReference type="SUPFAM" id="SSF48208">
    <property type="entry name" value="Six-hairpin glycosidases"/>
    <property type="match status" value="1"/>
</dbReference>
<evidence type="ECO:0000313" key="4">
    <source>
        <dbReference type="Proteomes" id="UP000181790"/>
    </source>
</evidence>
<evidence type="ECO:0000259" key="1">
    <source>
        <dbReference type="Pfam" id="PF03633"/>
    </source>
</evidence>
<feature type="domain" description="Mannosylglycerate hydrolase MGH1-like glycoside hydrolase" evidence="2">
    <location>
        <begin position="97"/>
        <end position="414"/>
    </location>
</feature>
<sequence>MLTPHGAAGQGILSTGKLKTHVDYFNSIDEEAVVNYVPNAQSFDWLSKNIPLFDCPDSVLQTVYDYRWWSMRKHLKETPDGFIFTEFITKVNHAGKHNAISSALGHHIYEGRWLKNQRYIDDYIRFWLYVDPKHTVQRFHSFSSWVDDAVYNRYLVNLDQAFIRENLPALDADYRKWEAERQVPGGMFYQFDVKDAMEESISGGRKEKNIRPTINSYMYGNALALVRMATLAGNDTLVRRYTEKAAQLRKMTIDSLWNPADSFFEVKKEKGGFANAREAIGFIPWYFNLPDDTPAYAAQWNQLTDEKGFRAPWGITTAERRHPLFRTHGSGHGCEWDGPVWPFATTQTLKGLSNLLTNYSNHGSMTKQVFYDELLKYAKSHTMNGKIYLGEYQDEKTGEWLKGDNPRSRFYHHSGFADLIINDLVGLKPAADNVLAIRPLIPDGLWDWFCLDRVPYHGKMITILWDKTGRHYRKGKGFLLFADGKLMARSKKLQPLTATLK</sequence>
<protein>
    <submittedName>
        <fullName evidence="3">Glycoside hydrolase</fullName>
    </submittedName>
</protein>